<evidence type="ECO:0000256" key="4">
    <source>
        <dbReference type="ARBA" id="ARBA00022737"/>
    </source>
</evidence>
<dbReference type="RefSeq" id="WP_205498863.1">
    <property type="nucleotide sequence ID" value="NZ_CP148066.1"/>
</dbReference>
<keyword evidence="12" id="KW-1185">Reference proteome</keyword>
<dbReference type="InterPro" id="IPR049890">
    <property type="entry name" value="VlpA-F-like_signal"/>
</dbReference>
<evidence type="ECO:0000256" key="2">
    <source>
        <dbReference type="ARBA" id="ARBA00022475"/>
    </source>
</evidence>
<evidence type="ECO:0000256" key="7">
    <source>
        <dbReference type="ARBA" id="ARBA00023288"/>
    </source>
</evidence>
<feature type="chain" id="PRO_5046882347" evidence="9">
    <location>
        <begin position="27"/>
        <end position="486"/>
    </location>
</feature>
<keyword evidence="3 9" id="KW-0732">Signal</keyword>
<feature type="region of interest" description="Disordered" evidence="8">
    <location>
        <begin position="32"/>
        <end position="79"/>
    </location>
</feature>
<dbReference type="PANTHER" id="PTHR34296:SF2">
    <property type="entry name" value="ABC TRANSPORTER GUANOSINE-BINDING PROTEIN NUPN"/>
    <property type="match status" value="1"/>
</dbReference>
<evidence type="ECO:0000256" key="8">
    <source>
        <dbReference type="SAM" id="MobiDB-lite"/>
    </source>
</evidence>
<dbReference type="PROSITE" id="PS51257">
    <property type="entry name" value="PROKAR_LIPOPROTEIN"/>
    <property type="match status" value="1"/>
</dbReference>
<keyword evidence="7" id="KW-0449">Lipoprotein</keyword>
<dbReference type="Gene3D" id="3.40.50.2300">
    <property type="match status" value="2"/>
</dbReference>
<evidence type="ECO:0000259" key="10">
    <source>
        <dbReference type="Pfam" id="PF02608"/>
    </source>
</evidence>
<gene>
    <name evidence="11" type="ORF">WG616_00880</name>
</gene>
<organism evidence="11 12">
    <name type="scientific">[Mycoplasma] gypis</name>
    <dbReference type="NCBI Taxonomy" id="92404"/>
    <lineage>
        <taxon>Bacteria</taxon>
        <taxon>Bacillati</taxon>
        <taxon>Mycoplasmatota</taxon>
        <taxon>Mycoplasmoidales</taxon>
        <taxon>Metamycoplasmataceae</taxon>
        <taxon>Metamycoplasma</taxon>
    </lineage>
</organism>
<evidence type="ECO:0000256" key="1">
    <source>
        <dbReference type="ARBA" id="ARBA00004193"/>
    </source>
</evidence>
<keyword evidence="2" id="KW-1003">Cell membrane</keyword>
<accession>A0ABZ2RQS4</accession>
<comment type="subcellular location">
    <subcellularLocation>
        <location evidence="1">Cell membrane</location>
        <topology evidence="1">Lipid-anchor</topology>
    </subcellularLocation>
</comment>
<dbReference type="PANTHER" id="PTHR34296">
    <property type="entry name" value="TRANSCRIPTIONAL ACTIVATOR PROTEIN MED"/>
    <property type="match status" value="1"/>
</dbReference>
<keyword evidence="5" id="KW-0472">Membrane</keyword>
<keyword evidence="4" id="KW-0677">Repeat</keyword>
<name>A0ABZ2RQS4_9BACT</name>
<evidence type="ECO:0000256" key="9">
    <source>
        <dbReference type="SAM" id="SignalP"/>
    </source>
</evidence>
<feature type="domain" description="ABC transporter substrate-binding protein PnrA-like" evidence="10">
    <location>
        <begin position="103"/>
        <end position="402"/>
    </location>
</feature>
<evidence type="ECO:0000313" key="11">
    <source>
        <dbReference type="EMBL" id="WXL28572.1"/>
    </source>
</evidence>
<feature type="signal peptide" evidence="9">
    <location>
        <begin position="1"/>
        <end position="26"/>
    </location>
</feature>
<protein>
    <submittedName>
        <fullName evidence="11">BMP family ABC transporter substrate-binding protein</fullName>
    </submittedName>
</protein>
<keyword evidence="6" id="KW-0564">Palmitate</keyword>
<sequence>MSKKQRLFLSLGILSAPILAIPFVAASCGETNKEEPKTPVNGGSDGSTTGGNTTNTGGNSTTTGGNTSSTTSSGTQNSSSELLAKIDKRMPVNASLAELIKSKQAIVITDAGHIDDKSFNQSAWEGLKTFAKDSSVAENEINNYKIEPSSESDYDKYYSNLLQRNEVKYWITVGFKHESPIKEFFSEEENRQKLINSDKVIIAIDYDASAPLSNDVQGLPQGHAISLLFNTKESGYVAGKSAAEYVSTVMEPNEVSKRLLNSFGGGAFPGVTDFIEGYLKGINDWNKANPDKKVKHKVSSDASKINLSTGFNRDNQMATNVTKEVATDPKPLVILPVAGPATLDVSEKVRDRQLIIGVDVDQVNSVIQAKDKFFTSITKEIGQALYDILRGLYTNDAQFLYGFQLGTKSISHKGSLKEGWTGLAKAHLSGDETARAQAILDKNIAEFKGFSEDKVGYINSDKALENGQVINDIVTRLNKLVEEINK</sequence>
<feature type="compositionally biased region" description="Low complexity" evidence="8">
    <location>
        <begin position="50"/>
        <end position="79"/>
    </location>
</feature>
<dbReference type="Proteomes" id="UP001460679">
    <property type="component" value="Chromosome"/>
</dbReference>
<dbReference type="InterPro" id="IPR003760">
    <property type="entry name" value="PnrA-like"/>
</dbReference>
<reference evidence="11" key="1">
    <citation type="submission" date="2024-03" db="EMBL/GenBank/DDBJ databases">
        <title>Complete genome sequence of Mycoplasma gypis type strain B1/T1.</title>
        <authorList>
            <person name="Spergser J."/>
        </authorList>
    </citation>
    <scope>NUCLEOTIDE SEQUENCE [LARGE SCALE GENOMIC DNA]</scope>
    <source>
        <strain evidence="11">B1/T1</strain>
    </source>
</reference>
<dbReference type="InterPro" id="IPR050957">
    <property type="entry name" value="BMP_lipoprotein"/>
</dbReference>
<evidence type="ECO:0000256" key="6">
    <source>
        <dbReference type="ARBA" id="ARBA00023139"/>
    </source>
</evidence>
<dbReference type="EMBL" id="CP148066">
    <property type="protein sequence ID" value="WXL28572.1"/>
    <property type="molecule type" value="Genomic_DNA"/>
</dbReference>
<proteinExistence type="predicted"/>
<evidence type="ECO:0000313" key="12">
    <source>
        <dbReference type="Proteomes" id="UP001460679"/>
    </source>
</evidence>
<evidence type="ECO:0000256" key="3">
    <source>
        <dbReference type="ARBA" id="ARBA00022729"/>
    </source>
</evidence>
<dbReference type="Pfam" id="PF02608">
    <property type="entry name" value="Bmp"/>
    <property type="match status" value="1"/>
</dbReference>
<dbReference type="NCBIfam" id="NF033817">
    <property type="entry name" value="Mplas_variab_LP"/>
    <property type="match status" value="1"/>
</dbReference>
<evidence type="ECO:0000256" key="5">
    <source>
        <dbReference type="ARBA" id="ARBA00023136"/>
    </source>
</evidence>